<organism evidence="1 2">
    <name type="scientific">Schizopora paradoxa</name>
    <dbReference type="NCBI Taxonomy" id="27342"/>
    <lineage>
        <taxon>Eukaryota</taxon>
        <taxon>Fungi</taxon>
        <taxon>Dikarya</taxon>
        <taxon>Basidiomycota</taxon>
        <taxon>Agaricomycotina</taxon>
        <taxon>Agaricomycetes</taxon>
        <taxon>Hymenochaetales</taxon>
        <taxon>Schizoporaceae</taxon>
        <taxon>Schizopora</taxon>
    </lineage>
</organism>
<dbReference type="EMBL" id="KQ086150">
    <property type="protein sequence ID" value="KLO07268.1"/>
    <property type="molecule type" value="Genomic_DNA"/>
</dbReference>
<dbReference type="InParanoid" id="A0A0H2RCN8"/>
<protein>
    <recommendedName>
        <fullName evidence="3">F-box domain-containing protein</fullName>
    </recommendedName>
</protein>
<dbReference type="Gene3D" id="3.80.10.10">
    <property type="entry name" value="Ribonuclease Inhibitor"/>
    <property type="match status" value="1"/>
</dbReference>
<proteinExistence type="predicted"/>
<dbReference type="AlphaFoldDB" id="A0A0H2RCN8"/>
<evidence type="ECO:0008006" key="3">
    <source>
        <dbReference type="Google" id="ProtNLM"/>
    </source>
</evidence>
<sequence>MTRKMSWRKLGDDGKDLCCSLDYLLDGIQTLRSSIQSGRRLCGEGEIKVDLKELWCSGLYRDRAEDSTHPTLEDAKIALRRMKDAKSLLSCISKSLDDAIQSVTDDTSNDCRAAGLSLLPDDLLTNIFEIYVEMSVSSEESFYYNMSPQILASVSKRFRQVALAHSGIWKHVFLRFSRECVLMYKERCSNPVIHIDTASQLSPVEMEKFHIHPYQQWRGLRAAYNDRNEGHIYFQHWKAIIQTPLDALEEFMLSNNNSTAINAFGGRTPLSIHLDGDDLDTLLSWRMPNLTRLDLRNVLPLAPLSCGKITSFSFHASLYDQRENLNMTAFRSLLQSMPMIQSLHIALLNIMETSGNLSSNPLSLPDLKSLKLEIGGYTSDEVVGRMLKLLVLEELTRLELKLYPFDHRRQHVIDHWVFTIFDDRLYIPFVNLEVFSLEVERFRGSVEAFHQMFSVMPSVHTVSLLLPRDTEFSFAKITKKNGVLQKLRSLRIALPDTHPDDFTKHLYYLDEFFGDGHCKELVRVEIEFQRTDYATSAKARLQKTLGEKLYMIEQ</sequence>
<gene>
    <name evidence="1" type="ORF">SCHPADRAFT_1001793</name>
</gene>
<accession>A0A0H2RCN8</accession>
<keyword evidence="2" id="KW-1185">Reference proteome</keyword>
<dbReference type="OrthoDB" id="3365698at2759"/>
<evidence type="ECO:0000313" key="2">
    <source>
        <dbReference type="Proteomes" id="UP000053477"/>
    </source>
</evidence>
<dbReference type="InterPro" id="IPR032675">
    <property type="entry name" value="LRR_dom_sf"/>
</dbReference>
<name>A0A0H2RCN8_9AGAM</name>
<dbReference type="SUPFAM" id="SSF52047">
    <property type="entry name" value="RNI-like"/>
    <property type="match status" value="1"/>
</dbReference>
<dbReference type="Proteomes" id="UP000053477">
    <property type="component" value="Unassembled WGS sequence"/>
</dbReference>
<evidence type="ECO:0000313" key="1">
    <source>
        <dbReference type="EMBL" id="KLO07268.1"/>
    </source>
</evidence>
<reference evidence="1 2" key="1">
    <citation type="submission" date="2015-04" db="EMBL/GenBank/DDBJ databases">
        <title>Complete genome sequence of Schizopora paradoxa KUC8140, a cosmopolitan wood degrader in East Asia.</title>
        <authorList>
            <consortium name="DOE Joint Genome Institute"/>
            <person name="Min B."/>
            <person name="Park H."/>
            <person name="Jang Y."/>
            <person name="Kim J.-J."/>
            <person name="Kim K.H."/>
            <person name="Pangilinan J."/>
            <person name="Lipzen A."/>
            <person name="Riley R."/>
            <person name="Grigoriev I.V."/>
            <person name="Spatafora J.W."/>
            <person name="Choi I.-G."/>
        </authorList>
    </citation>
    <scope>NUCLEOTIDE SEQUENCE [LARGE SCALE GENOMIC DNA]</scope>
    <source>
        <strain evidence="1 2">KUC8140</strain>
    </source>
</reference>